<reference evidence="2 3" key="1">
    <citation type="submission" date="2024-06" db="EMBL/GenBank/DDBJ databases">
        <authorList>
            <person name="Lee S.D."/>
        </authorList>
    </citation>
    <scope>NUCLEOTIDE SEQUENCE [LARGE SCALE GENOMIC DNA]</scope>
    <source>
        <strain evidence="2 3">N1-10</strain>
    </source>
</reference>
<evidence type="ECO:0000313" key="3">
    <source>
        <dbReference type="Proteomes" id="UP001592581"/>
    </source>
</evidence>
<accession>A0ABV6XJN9</accession>
<dbReference type="GO" id="GO:0004519">
    <property type="term" value="F:endonuclease activity"/>
    <property type="evidence" value="ECO:0007669"/>
    <property type="project" value="UniProtKB-KW"/>
</dbReference>
<dbReference type="EC" id="3.1.-.-" evidence="2"/>
<evidence type="ECO:0000259" key="1">
    <source>
        <dbReference type="Pfam" id="PF13391"/>
    </source>
</evidence>
<organism evidence="2 3">
    <name type="scientific">Streptacidiphilus jeojiensis</name>
    <dbReference type="NCBI Taxonomy" id="3229225"/>
    <lineage>
        <taxon>Bacteria</taxon>
        <taxon>Bacillati</taxon>
        <taxon>Actinomycetota</taxon>
        <taxon>Actinomycetes</taxon>
        <taxon>Kitasatosporales</taxon>
        <taxon>Streptomycetaceae</taxon>
        <taxon>Streptacidiphilus</taxon>
    </lineage>
</organism>
<dbReference type="InterPro" id="IPR003615">
    <property type="entry name" value="HNH_nuc"/>
</dbReference>
<dbReference type="Pfam" id="PF13391">
    <property type="entry name" value="HNH_2"/>
    <property type="match status" value="1"/>
</dbReference>
<evidence type="ECO:0000313" key="2">
    <source>
        <dbReference type="EMBL" id="MFC1438465.1"/>
    </source>
</evidence>
<gene>
    <name evidence="2" type="ORF">ABUW04_09380</name>
</gene>
<comment type="caution">
    <text evidence="2">The sequence shown here is derived from an EMBL/GenBank/DDBJ whole genome shotgun (WGS) entry which is preliminary data.</text>
</comment>
<keyword evidence="2" id="KW-0540">Nuclease</keyword>
<keyword evidence="3" id="KW-1185">Reference proteome</keyword>
<dbReference type="RefSeq" id="WP_380564542.1">
    <property type="nucleotide sequence ID" value="NZ_JBEUKS010000003.1"/>
</dbReference>
<keyword evidence="2" id="KW-0255">Endonuclease</keyword>
<sequence length="200" mass="22593">MLGDRCLRCGLERPLEVAHIIEWPRCFAIAGEEIDGQKPPREWHYGEAVRHFHHLGNMLPLCSNCHTLFDGKQYPEVTEEQIRALRDAVVKKPETLLRLIEFIGEELSGRPGRCTHNVDGKRKHSHAVDVTACTWPLIWLSESYKLGTITDNPNLLIEPSGGGYHYHASLDTGTISLCSARVSDCRPGARILHRNRRARG</sequence>
<dbReference type="Proteomes" id="UP001592581">
    <property type="component" value="Unassembled WGS sequence"/>
</dbReference>
<dbReference type="EMBL" id="JBEUKS010000003">
    <property type="protein sequence ID" value="MFC1438465.1"/>
    <property type="molecule type" value="Genomic_DNA"/>
</dbReference>
<dbReference type="GO" id="GO:0016787">
    <property type="term" value="F:hydrolase activity"/>
    <property type="evidence" value="ECO:0007669"/>
    <property type="project" value="UniProtKB-KW"/>
</dbReference>
<name>A0ABV6XJN9_9ACTN</name>
<feature type="domain" description="HNH nuclease" evidence="1">
    <location>
        <begin position="6"/>
        <end position="70"/>
    </location>
</feature>
<protein>
    <submittedName>
        <fullName evidence="2">HNH endonuclease signature motif containing protein</fullName>
        <ecNumber evidence="2">3.1.-.-</ecNumber>
    </submittedName>
</protein>
<keyword evidence="2" id="KW-0378">Hydrolase</keyword>
<proteinExistence type="predicted"/>